<keyword evidence="2" id="KW-1185">Reference proteome</keyword>
<dbReference type="Proteomes" id="UP000565441">
    <property type="component" value="Unassembled WGS sequence"/>
</dbReference>
<accession>A0A8H5HGS0</accession>
<name>A0A8H5HGS0_9AGAR</name>
<evidence type="ECO:0000313" key="2">
    <source>
        <dbReference type="Proteomes" id="UP000565441"/>
    </source>
</evidence>
<dbReference type="EMBL" id="JAACJP010000007">
    <property type="protein sequence ID" value="KAF5383082.1"/>
    <property type="molecule type" value="Genomic_DNA"/>
</dbReference>
<dbReference type="OrthoDB" id="2609391at2759"/>
<evidence type="ECO:0000313" key="1">
    <source>
        <dbReference type="EMBL" id="KAF5383082.1"/>
    </source>
</evidence>
<protein>
    <submittedName>
        <fullName evidence="1">Uncharacterized protein</fullName>
    </submittedName>
</protein>
<dbReference type="AlphaFoldDB" id="A0A8H5HGS0"/>
<comment type="caution">
    <text evidence="1">The sequence shown here is derived from an EMBL/GenBank/DDBJ whole genome shotgun (WGS) entry which is preliminary data.</text>
</comment>
<proteinExistence type="predicted"/>
<organism evidence="1 2">
    <name type="scientific">Tricholomella constricta</name>
    <dbReference type="NCBI Taxonomy" id="117010"/>
    <lineage>
        <taxon>Eukaryota</taxon>
        <taxon>Fungi</taxon>
        <taxon>Dikarya</taxon>
        <taxon>Basidiomycota</taxon>
        <taxon>Agaricomycotina</taxon>
        <taxon>Agaricomycetes</taxon>
        <taxon>Agaricomycetidae</taxon>
        <taxon>Agaricales</taxon>
        <taxon>Tricholomatineae</taxon>
        <taxon>Lyophyllaceae</taxon>
        <taxon>Tricholomella</taxon>
    </lineage>
</organism>
<gene>
    <name evidence="1" type="ORF">D9615_004871</name>
</gene>
<sequence length="173" mass="20214">MSQMQSLGQAMQVLSLHPSSQPTPQTANTAGLEQITLPRPPRIPITKGRRLFYGFDVPEEWFTEYHAQNHHRIQDYDPATDMVWKMYIDRALLRSITGCRNLSIERATHKVTDPTTECDPVRGFKYLITVCSTMKKSYDRRPNQRQLDRLRAIFGREPEWFIDVFDDGSDYDF</sequence>
<reference evidence="1 2" key="1">
    <citation type="journal article" date="2020" name="ISME J.">
        <title>Uncovering the hidden diversity of litter-decomposition mechanisms in mushroom-forming fungi.</title>
        <authorList>
            <person name="Floudas D."/>
            <person name="Bentzer J."/>
            <person name="Ahren D."/>
            <person name="Johansson T."/>
            <person name="Persson P."/>
            <person name="Tunlid A."/>
        </authorList>
    </citation>
    <scope>NUCLEOTIDE SEQUENCE [LARGE SCALE GENOMIC DNA]</scope>
    <source>
        <strain evidence="1 2">CBS 661.87</strain>
    </source>
</reference>